<evidence type="ECO:0000256" key="2">
    <source>
        <dbReference type="ARBA" id="ARBA00022448"/>
    </source>
</evidence>
<gene>
    <name evidence="9" type="ORF">EAT49_06160</name>
</gene>
<feature type="transmembrane region" description="Helical" evidence="7">
    <location>
        <begin position="269"/>
        <end position="289"/>
    </location>
</feature>
<name>A0A3N2R623_9RHOB</name>
<dbReference type="Proteomes" id="UP000268016">
    <property type="component" value="Unassembled WGS sequence"/>
</dbReference>
<dbReference type="PANTHER" id="PTHR30193">
    <property type="entry name" value="ABC TRANSPORTER PERMEASE PROTEIN"/>
    <property type="match status" value="1"/>
</dbReference>
<feature type="transmembrane region" description="Helical" evidence="7">
    <location>
        <begin position="20"/>
        <end position="44"/>
    </location>
</feature>
<protein>
    <submittedName>
        <fullName evidence="9">Sugar ABC transporter permease</fullName>
    </submittedName>
</protein>
<evidence type="ECO:0000256" key="1">
    <source>
        <dbReference type="ARBA" id="ARBA00004651"/>
    </source>
</evidence>
<dbReference type="RefSeq" id="WP_123641434.1">
    <property type="nucleotide sequence ID" value="NZ_ML119083.1"/>
</dbReference>
<dbReference type="PROSITE" id="PS50928">
    <property type="entry name" value="ABC_TM1"/>
    <property type="match status" value="1"/>
</dbReference>
<sequence>MGARTSRPAPIATGAVNLLFAAPALLLFGMFVLLPLATSLYYAFTSWNGFTQPEWIGLSNFRRAAADPVHLRAYLHVTIYILGTLVLEVGFGLLMAVLLNSQRRGFGLMRGFFFSPMVLSMTAAGLLWTFVLDYRSGLINSVLRGFGLDDWAQPWLSQPGTALGAIVLVSGWRFAGFYMIIFFAALRRIPRSVYEAATLDGAGPVRQFFTITLPMLRRQTLTCVLLAVTGGFAGFDLFFAMTNGGPFNATEVPATWIIKQGFDNNQLGYATALTVILAVVVMVVSLIYLRMSERVDAVRY</sequence>
<comment type="similarity">
    <text evidence="7">Belongs to the binding-protein-dependent transport system permease family.</text>
</comment>
<keyword evidence="5 7" id="KW-1133">Transmembrane helix</keyword>
<keyword evidence="10" id="KW-1185">Reference proteome</keyword>
<feature type="transmembrane region" description="Helical" evidence="7">
    <location>
        <begin position="77"/>
        <end position="99"/>
    </location>
</feature>
<comment type="subcellular location">
    <subcellularLocation>
        <location evidence="1 7">Cell membrane</location>
        <topology evidence="1 7">Multi-pass membrane protein</topology>
    </subcellularLocation>
</comment>
<evidence type="ECO:0000256" key="3">
    <source>
        <dbReference type="ARBA" id="ARBA00022475"/>
    </source>
</evidence>
<dbReference type="Gene3D" id="1.10.3720.10">
    <property type="entry name" value="MetI-like"/>
    <property type="match status" value="1"/>
</dbReference>
<organism evidence="9 10">
    <name type="scientific">Histidinibacterium lentulum</name>
    <dbReference type="NCBI Taxonomy" id="2480588"/>
    <lineage>
        <taxon>Bacteria</taxon>
        <taxon>Pseudomonadati</taxon>
        <taxon>Pseudomonadota</taxon>
        <taxon>Alphaproteobacteria</taxon>
        <taxon>Rhodobacterales</taxon>
        <taxon>Paracoccaceae</taxon>
        <taxon>Histidinibacterium</taxon>
    </lineage>
</organism>
<keyword evidence="3" id="KW-1003">Cell membrane</keyword>
<evidence type="ECO:0000256" key="4">
    <source>
        <dbReference type="ARBA" id="ARBA00022692"/>
    </source>
</evidence>
<comment type="caution">
    <text evidence="9">The sequence shown here is derived from an EMBL/GenBank/DDBJ whole genome shotgun (WGS) entry which is preliminary data.</text>
</comment>
<dbReference type="OrthoDB" id="9773727at2"/>
<evidence type="ECO:0000313" key="10">
    <source>
        <dbReference type="Proteomes" id="UP000268016"/>
    </source>
</evidence>
<dbReference type="CDD" id="cd06261">
    <property type="entry name" value="TM_PBP2"/>
    <property type="match status" value="1"/>
</dbReference>
<proteinExistence type="inferred from homology"/>
<evidence type="ECO:0000256" key="5">
    <source>
        <dbReference type="ARBA" id="ARBA00022989"/>
    </source>
</evidence>
<keyword evidence="4 7" id="KW-0812">Transmembrane</keyword>
<dbReference type="GO" id="GO:0005886">
    <property type="term" value="C:plasma membrane"/>
    <property type="evidence" value="ECO:0007669"/>
    <property type="project" value="UniProtKB-SubCell"/>
</dbReference>
<accession>A0A3N2R623</accession>
<feature type="transmembrane region" description="Helical" evidence="7">
    <location>
        <begin position="221"/>
        <end position="241"/>
    </location>
</feature>
<evidence type="ECO:0000313" key="9">
    <source>
        <dbReference type="EMBL" id="ROU02884.1"/>
    </source>
</evidence>
<feature type="transmembrane region" description="Helical" evidence="7">
    <location>
        <begin position="111"/>
        <end position="131"/>
    </location>
</feature>
<evidence type="ECO:0000259" key="8">
    <source>
        <dbReference type="PROSITE" id="PS50928"/>
    </source>
</evidence>
<dbReference type="InterPro" id="IPR051393">
    <property type="entry name" value="ABC_transporter_permease"/>
</dbReference>
<dbReference type="InterPro" id="IPR035906">
    <property type="entry name" value="MetI-like_sf"/>
</dbReference>
<dbReference type="SUPFAM" id="SSF161098">
    <property type="entry name" value="MetI-like"/>
    <property type="match status" value="1"/>
</dbReference>
<dbReference type="EMBL" id="RDRB01000003">
    <property type="protein sequence ID" value="ROU02884.1"/>
    <property type="molecule type" value="Genomic_DNA"/>
</dbReference>
<evidence type="ECO:0000256" key="6">
    <source>
        <dbReference type="ARBA" id="ARBA00023136"/>
    </source>
</evidence>
<feature type="domain" description="ABC transmembrane type-1" evidence="8">
    <location>
        <begin position="74"/>
        <end position="288"/>
    </location>
</feature>
<feature type="transmembrane region" description="Helical" evidence="7">
    <location>
        <begin position="162"/>
        <end position="186"/>
    </location>
</feature>
<dbReference type="SUPFAM" id="SSF160964">
    <property type="entry name" value="MalF N-terminal region-like"/>
    <property type="match status" value="1"/>
</dbReference>
<dbReference type="PANTHER" id="PTHR30193:SF37">
    <property type="entry name" value="INNER MEMBRANE ABC TRANSPORTER PERMEASE PROTEIN YCJO"/>
    <property type="match status" value="1"/>
</dbReference>
<dbReference type="GO" id="GO:0055085">
    <property type="term" value="P:transmembrane transport"/>
    <property type="evidence" value="ECO:0007669"/>
    <property type="project" value="InterPro"/>
</dbReference>
<evidence type="ECO:0000256" key="7">
    <source>
        <dbReference type="RuleBase" id="RU363032"/>
    </source>
</evidence>
<keyword evidence="2 7" id="KW-0813">Transport</keyword>
<dbReference type="AlphaFoldDB" id="A0A3N2R623"/>
<reference evidence="9 10" key="1">
    <citation type="submission" date="2018-10" db="EMBL/GenBank/DDBJ databases">
        <title>Histidinibacterium lentulum gen. nov., sp. nov., a marine bacterium from the culture broth of Picochlorum sp. 122.</title>
        <authorList>
            <person name="Wang G."/>
        </authorList>
    </citation>
    <scope>NUCLEOTIDE SEQUENCE [LARGE SCALE GENOMIC DNA]</scope>
    <source>
        <strain evidence="9 10">B17</strain>
    </source>
</reference>
<keyword evidence="6 7" id="KW-0472">Membrane</keyword>
<dbReference type="Pfam" id="PF00528">
    <property type="entry name" value="BPD_transp_1"/>
    <property type="match status" value="1"/>
</dbReference>
<dbReference type="InterPro" id="IPR000515">
    <property type="entry name" value="MetI-like"/>
</dbReference>